<accession>A0AAW2TX32</accession>
<dbReference type="AlphaFoldDB" id="A0AAW2TX32"/>
<feature type="domain" description="PORR" evidence="1">
    <location>
        <begin position="60"/>
        <end position="267"/>
    </location>
</feature>
<dbReference type="PANTHER" id="PTHR31476">
    <property type="entry name" value="PROTEIN WHAT'S THIS FACTOR 1 HOMOLOG, CHLOROPLASTIC"/>
    <property type="match status" value="1"/>
</dbReference>
<comment type="caution">
    <text evidence="2">The sequence shown here is derived from an EMBL/GenBank/DDBJ whole genome shotgun (WGS) entry which is preliminary data.</text>
</comment>
<dbReference type="GO" id="GO:0003723">
    <property type="term" value="F:RNA binding"/>
    <property type="evidence" value="ECO:0007669"/>
    <property type="project" value="InterPro"/>
</dbReference>
<proteinExistence type="predicted"/>
<evidence type="ECO:0000259" key="1">
    <source>
        <dbReference type="Pfam" id="PF11955"/>
    </source>
</evidence>
<dbReference type="Pfam" id="PF11955">
    <property type="entry name" value="PORR"/>
    <property type="match status" value="2"/>
</dbReference>
<dbReference type="PANTHER" id="PTHR31476:SF13">
    <property type="entry name" value="PROTEIN WHAT'S THIS FACTOR 9, MITOCHONDRIAL"/>
    <property type="match status" value="1"/>
</dbReference>
<protein>
    <submittedName>
        <fullName evidence="2">Protein WHAT'S THIS FACTOR 9, mitochondrial</fullName>
    </submittedName>
</protein>
<organism evidence="2">
    <name type="scientific">Sesamum radiatum</name>
    <name type="common">Black benniseed</name>
    <dbReference type="NCBI Taxonomy" id="300843"/>
    <lineage>
        <taxon>Eukaryota</taxon>
        <taxon>Viridiplantae</taxon>
        <taxon>Streptophyta</taxon>
        <taxon>Embryophyta</taxon>
        <taxon>Tracheophyta</taxon>
        <taxon>Spermatophyta</taxon>
        <taxon>Magnoliopsida</taxon>
        <taxon>eudicotyledons</taxon>
        <taxon>Gunneridae</taxon>
        <taxon>Pentapetalae</taxon>
        <taxon>asterids</taxon>
        <taxon>lamiids</taxon>
        <taxon>Lamiales</taxon>
        <taxon>Pedaliaceae</taxon>
        <taxon>Sesamum</taxon>
    </lineage>
</organism>
<dbReference type="InterPro" id="IPR045040">
    <property type="entry name" value="PORR_fam"/>
</dbReference>
<name>A0AAW2TX32_SESRA</name>
<sequence>MVSKLMIMRNPNTLLQKLLFSSSPNPIFPLWHHHPPPSSYTQIQTYVEVYMKWKKDPYFDSIDSIHKSLELKPIISLKNFFISFPRLQKTIIVFLSQLSPRKKAIELDKEERMVYEEFRGDIVGRLKKLILMSGTRKMLPLKVIKGLRWSLGLPDEFFMDPLDYVGDRSFEIVDIEDGLKGLAISQEYDDRKGGKILSMMQKNAMSRGVYNGGGNEAIAFPLFPSKGLRLKHKIKDWLDEFQRLPYVSPYDDFSCLNPDSDISEKRVNKTCTAILKEAYCDELAIDPHPLAKVRKEYIALMKESVVMLRNKRMNGCRAFHRENVCSNDLRSADGERIIVHESMVDWKSLLTASDPSNMSFMESLRLPLDDPNVLPKLRGTKYALLLYHRQFYGHKLSALSCTRVLRQRSSLF</sequence>
<gene>
    <name evidence="2" type="ORF">Sradi_1852600</name>
</gene>
<reference evidence="2" key="1">
    <citation type="submission" date="2020-06" db="EMBL/GenBank/DDBJ databases">
        <authorList>
            <person name="Li T."/>
            <person name="Hu X."/>
            <person name="Zhang T."/>
            <person name="Song X."/>
            <person name="Zhang H."/>
            <person name="Dai N."/>
            <person name="Sheng W."/>
            <person name="Hou X."/>
            <person name="Wei L."/>
        </authorList>
    </citation>
    <scope>NUCLEOTIDE SEQUENCE</scope>
    <source>
        <strain evidence="2">G02</strain>
        <tissue evidence="2">Leaf</tissue>
    </source>
</reference>
<reference evidence="2" key="2">
    <citation type="journal article" date="2024" name="Plant">
        <title>Genomic evolution and insights into agronomic trait innovations of Sesamum species.</title>
        <authorList>
            <person name="Miao H."/>
            <person name="Wang L."/>
            <person name="Qu L."/>
            <person name="Liu H."/>
            <person name="Sun Y."/>
            <person name="Le M."/>
            <person name="Wang Q."/>
            <person name="Wei S."/>
            <person name="Zheng Y."/>
            <person name="Lin W."/>
            <person name="Duan Y."/>
            <person name="Cao H."/>
            <person name="Xiong S."/>
            <person name="Wang X."/>
            <person name="Wei L."/>
            <person name="Li C."/>
            <person name="Ma Q."/>
            <person name="Ju M."/>
            <person name="Zhao R."/>
            <person name="Li G."/>
            <person name="Mu C."/>
            <person name="Tian Q."/>
            <person name="Mei H."/>
            <person name="Zhang T."/>
            <person name="Gao T."/>
            <person name="Zhang H."/>
        </authorList>
    </citation>
    <scope>NUCLEOTIDE SEQUENCE</scope>
    <source>
        <strain evidence="2">G02</strain>
    </source>
</reference>
<dbReference type="InterPro" id="IPR021099">
    <property type="entry name" value="PORR_domain"/>
</dbReference>
<evidence type="ECO:0000313" key="2">
    <source>
        <dbReference type="EMBL" id="KAL0409182.1"/>
    </source>
</evidence>
<dbReference type="EMBL" id="JACGWJ010000007">
    <property type="protein sequence ID" value="KAL0409182.1"/>
    <property type="molecule type" value="Genomic_DNA"/>
</dbReference>
<feature type="domain" description="PORR" evidence="1">
    <location>
        <begin position="268"/>
        <end position="304"/>
    </location>
</feature>